<dbReference type="InterPro" id="IPR020944">
    <property type="entry name" value="NodS"/>
</dbReference>
<dbReference type="InterPro" id="IPR029063">
    <property type="entry name" value="SAM-dependent_MTases_sf"/>
</dbReference>
<accession>A0A2T3XL80</accession>
<evidence type="ECO:0000256" key="5">
    <source>
        <dbReference type="ARBA" id="ARBA00022679"/>
    </source>
</evidence>
<dbReference type="GO" id="GO:0009312">
    <property type="term" value="P:oligosaccharide biosynthetic process"/>
    <property type="evidence" value="ECO:0007669"/>
    <property type="project" value="InterPro"/>
</dbReference>
<gene>
    <name evidence="6" type="ORF">C9I57_29190</name>
</gene>
<proteinExistence type="inferred from homology"/>
<organism evidence="6 7">
    <name type="scientific">Trinickia symbiotica</name>
    <dbReference type="NCBI Taxonomy" id="863227"/>
    <lineage>
        <taxon>Bacteria</taxon>
        <taxon>Pseudomonadati</taxon>
        <taxon>Pseudomonadota</taxon>
        <taxon>Betaproteobacteria</taxon>
        <taxon>Burkholderiales</taxon>
        <taxon>Burkholderiaceae</taxon>
        <taxon>Trinickia</taxon>
    </lineage>
</organism>
<evidence type="ECO:0000313" key="7">
    <source>
        <dbReference type="Proteomes" id="UP000240638"/>
    </source>
</evidence>
<dbReference type="AlphaFoldDB" id="A0A2T3XL80"/>
<dbReference type="PANTHER" id="PTHR43464">
    <property type="entry name" value="METHYLTRANSFERASE"/>
    <property type="match status" value="1"/>
</dbReference>
<evidence type="ECO:0000256" key="4">
    <source>
        <dbReference type="ARBA" id="ARBA00022458"/>
    </source>
</evidence>
<dbReference type="NCBIfam" id="NF041650">
    <property type="entry name" value="nod_mtase_NodS"/>
    <property type="match status" value="1"/>
</dbReference>
<dbReference type="GO" id="GO:0032259">
    <property type="term" value="P:methylation"/>
    <property type="evidence" value="ECO:0007669"/>
    <property type="project" value="UniProtKB-KW"/>
</dbReference>
<dbReference type="InterPro" id="IPR008715">
    <property type="entry name" value="SAM-MeTfrase_NodS-like"/>
</dbReference>
<name>A0A2T3XL80_9BURK</name>
<evidence type="ECO:0000256" key="1">
    <source>
        <dbReference type="ARBA" id="ARBA00002707"/>
    </source>
</evidence>
<sequence>MLGDTCSGTVRREVTLTHETNFQLLHRELEADDPWRLDSNPFEHERHRQMLHLSLSKGSIKSALEVGCARGAFTEKLAPHCERLTVIDIVPRAIARTRERMKDAPHINWIVSDVQHFRSKEQFDLIVVAEVLYYLDGIAEVRTAVRNLARMLAPAGQLVFGSARDANCQRWGHIAGAETVIAILTEELVEVDRLSCIGQSLNEDCLLACFRNPAPVSDETAFHH</sequence>
<comment type="function">
    <text evidence="1">SAM-utilizing methyltransferase involved in nod factor synthesis.</text>
</comment>
<dbReference type="PIRSF" id="PIRSF009310">
    <property type="entry name" value="NodS"/>
    <property type="match status" value="1"/>
</dbReference>
<evidence type="ECO:0000256" key="3">
    <source>
        <dbReference type="ARBA" id="ARBA00014643"/>
    </source>
</evidence>
<reference evidence="6 7" key="1">
    <citation type="submission" date="2018-03" db="EMBL/GenBank/DDBJ databases">
        <title>Whole genome analyses suggest that Burkholderia sensu lato contains two further novel genera in the rhizoxinica-symbiotica group Mycetohabitans gen. nov., and Trinickia gen. nov.: implications for the evolution of diazotrophy and nodulation in the Burkholderiaceae.</title>
        <authorList>
            <person name="Estrada De Los Santos P."/>
            <person name="Palmer M."/>
            <person name="Chavez-Ramirez B."/>
            <person name="Steenkamp E.T."/>
            <person name="Hirsch A.M."/>
            <person name="Manyaka P."/>
            <person name="Maluk M."/>
            <person name="Lafos M."/>
            <person name="Crook M."/>
            <person name="Gross E."/>
            <person name="Simon M.F."/>
            <person name="Bueno Dos Reis Junior F."/>
            <person name="Poole P.S."/>
            <person name="Venter S.N."/>
            <person name="James E.K."/>
        </authorList>
    </citation>
    <scope>NUCLEOTIDE SEQUENCE [LARGE SCALE GENOMIC DNA]</scope>
    <source>
        <strain evidence="6 7">JPY-366</strain>
    </source>
</reference>
<dbReference type="Pfam" id="PF05401">
    <property type="entry name" value="NodS"/>
    <property type="match status" value="1"/>
</dbReference>
<evidence type="ECO:0000256" key="2">
    <source>
        <dbReference type="ARBA" id="ARBA00009103"/>
    </source>
</evidence>
<comment type="similarity">
    <text evidence="2">Belongs to the NodS family.</text>
</comment>
<dbReference type="SUPFAM" id="SSF53335">
    <property type="entry name" value="S-adenosyl-L-methionine-dependent methyltransferases"/>
    <property type="match status" value="1"/>
</dbReference>
<dbReference type="Proteomes" id="UP000240638">
    <property type="component" value="Unassembled WGS sequence"/>
</dbReference>
<dbReference type="GO" id="GO:0008757">
    <property type="term" value="F:S-adenosylmethionine-dependent methyltransferase activity"/>
    <property type="evidence" value="ECO:0007669"/>
    <property type="project" value="InterPro"/>
</dbReference>
<comment type="caution">
    <text evidence="6">The sequence shown here is derived from an EMBL/GenBank/DDBJ whole genome shotgun (WGS) entry which is preliminary data.</text>
</comment>
<protein>
    <recommendedName>
        <fullName evidence="3">Nodulation protein S</fullName>
    </recommendedName>
</protein>
<dbReference type="EMBL" id="PYUC01000021">
    <property type="protein sequence ID" value="PTB17278.1"/>
    <property type="molecule type" value="Genomic_DNA"/>
</dbReference>
<dbReference type="CDD" id="cd02440">
    <property type="entry name" value="AdoMet_MTases"/>
    <property type="match status" value="1"/>
</dbReference>
<dbReference type="Gene3D" id="3.40.50.150">
    <property type="entry name" value="Vaccinia Virus protein VP39"/>
    <property type="match status" value="1"/>
</dbReference>
<keyword evidence="4" id="KW-0536">Nodulation</keyword>
<keyword evidence="5 6" id="KW-0808">Transferase</keyword>
<dbReference type="PANTHER" id="PTHR43464:SF49">
    <property type="entry name" value="TELLURITE METHYLTRANSFERASE"/>
    <property type="match status" value="1"/>
</dbReference>
<evidence type="ECO:0000313" key="6">
    <source>
        <dbReference type="EMBL" id="PTB17278.1"/>
    </source>
</evidence>
<keyword evidence="6" id="KW-0489">Methyltransferase</keyword>